<dbReference type="PANTHER" id="PTHR12112">
    <property type="entry name" value="BNIP - RELATED"/>
    <property type="match status" value="1"/>
</dbReference>
<evidence type="ECO:0000256" key="7">
    <source>
        <dbReference type="ARBA" id="ARBA00047820"/>
    </source>
</evidence>
<keyword evidence="5" id="KW-0464">Manganese</keyword>
<dbReference type="AlphaFoldDB" id="A0AAX4P036"/>
<organism evidence="10 11">
    <name type="scientific">Chloropicon roscoffensis</name>
    <dbReference type="NCBI Taxonomy" id="1461544"/>
    <lineage>
        <taxon>Eukaryota</taxon>
        <taxon>Viridiplantae</taxon>
        <taxon>Chlorophyta</taxon>
        <taxon>Chloropicophyceae</taxon>
        <taxon>Chloropicales</taxon>
        <taxon>Chloropicaceae</taxon>
        <taxon>Chloropicon</taxon>
    </lineage>
</organism>
<feature type="compositionally biased region" description="Basic and acidic residues" evidence="8">
    <location>
        <begin position="40"/>
        <end position="57"/>
    </location>
</feature>
<keyword evidence="3" id="KW-0479">Metal-binding</keyword>
<evidence type="ECO:0000259" key="9">
    <source>
        <dbReference type="SMART" id="SM01131"/>
    </source>
</evidence>
<gene>
    <name evidence="10" type="ORF">HKI87_02g12660</name>
</gene>
<dbReference type="GO" id="GO:0004427">
    <property type="term" value="F:inorganic diphosphate phosphatase activity"/>
    <property type="evidence" value="ECO:0007669"/>
    <property type="project" value="UniProtKB-EC"/>
</dbReference>
<dbReference type="Pfam" id="PF01368">
    <property type="entry name" value="DHH"/>
    <property type="match status" value="1"/>
</dbReference>
<dbReference type="InterPro" id="IPR004097">
    <property type="entry name" value="DHHA2"/>
</dbReference>
<dbReference type="EMBL" id="CP151502">
    <property type="protein sequence ID" value="WZN59740.1"/>
    <property type="molecule type" value="Genomic_DNA"/>
</dbReference>
<dbReference type="PANTHER" id="PTHR12112:SF22">
    <property type="entry name" value="MANGANESE-DEPENDENT INORGANIC PYROPHOSPHATASE-RELATED"/>
    <property type="match status" value="1"/>
</dbReference>
<dbReference type="Gene3D" id="3.90.1640.10">
    <property type="entry name" value="inorganic pyrophosphatase (n-terminal core)"/>
    <property type="match status" value="1"/>
</dbReference>
<dbReference type="InterPro" id="IPR038222">
    <property type="entry name" value="DHHA2_dom_sf"/>
</dbReference>
<dbReference type="InterPro" id="IPR038763">
    <property type="entry name" value="DHH_sf"/>
</dbReference>
<feature type="region of interest" description="Disordered" evidence="8">
    <location>
        <begin position="468"/>
        <end position="501"/>
    </location>
</feature>
<dbReference type="FunFam" id="3.90.1640.10:FF:000001">
    <property type="entry name" value="Probable manganese-dependent inorganic pyrophosphatase"/>
    <property type="match status" value="1"/>
</dbReference>
<evidence type="ECO:0000313" key="11">
    <source>
        <dbReference type="Proteomes" id="UP001472866"/>
    </source>
</evidence>
<evidence type="ECO:0000256" key="3">
    <source>
        <dbReference type="ARBA" id="ARBA00022723"/>
    </source>
</evidence>
<name>A0AAX4P036_9CHLO</name>
<evidence type="ECO:0000256" key="5">
    <source>
        <dbReference type="ARBA" id="ARBA00023211"/>
    </source>
</evidence>
<dbReference type="EC" id="3.6.1.1" evidence="2"/>
<evidence type="ECO:0000313" key="10">
    <source>
        <dbReference type="EMBL" id="WZN59740.1"/>
    </source>
</evidence>
<dbReference type="Proteomes" id="UP001472866">
    <property type="component" value="Chromosome 02"/>
</dbReference>
<sequence>MGATCAKEIAPLDPALAAAGPQQDDEVSPGGSGSVAGSIRCEEEKSALSKDVHPGGRQSDEIHNLYDNFCSGGQPAPAQEKRRSIFGGRSSRRSFVAEGEVLYASSKLTSRLTGPWSVVIPKGTVFIGHKIPDTDAICSAIAASELFKGYPAKAGKLNTETEYVLQRFGVAEPDLFEDVSRSRGDSSICLVDHNQMSQVSDGVDLKKVIGVIDHHAFQSGTICTPFPIYTDIRPWGSACTIIAHAYIQHRHPLSKSSAGLMLAGIISDTLSLCSPTTTEFDHMMVTFLSYAAGVSDVDELAREMFKAKSKQLETMNAYSLVRGDIKKFVTEEARTRTKLKMAIGVVECTNPVVVMNRKDELQDELRAFKLEEDADIAYLIVVDIVALLSEIICPDEDEVDLACQAFGGTVGENGTIKLEKGRVSRKLDFMPNLVKVLEKGWQKKKVEAPETRRIKRQSLAQVVYENGQSLGRGPGVPLGDEDGVIDEREILGGETDEDDEM</sequence>
<evidence type="ECO:0000256" key="6">
    <source>
        <dbReference type="ARBA" id="ARBA00032535"/>
    </source>
</evidence>
<dbReference type="InterPro" id="IPR001667">
    <property type="entry name" value="DDH_dom"/>
</dbReference>
<comment type="catalytic activity">
    <reaction evidence="7">
        <text>diphosphate + H2O = 2 phosphate + H(+)</text>
        <dbReference type="Rhea" id="RHEA:24576"/>
        <dbReference type="ChEBI" id="CHEBI:15377"/>
        <dbReference type="ChEBI" id="CHEBI:15378"/>
        <dbReference type="ChEBI" id="CHEBI:33019"/>
        <dbReference type="ChEBI" id="CHEBI:43474"/>
        <dbReference type="EC" id="3.6.1.1"/>
    </reaction>
</comment>
<reference evidence="10 11" key="1">
    <citation type="submission" date="2024-03" db="EMBL/GenBank/DDBJ databases">
        <title>Complete genome sequence of the green alga Chloropicon roscoffensis RCC1871.</title>
        <authorList>
            <person name="Lemieux C."/>
            <person name="Pombert J.-F."/>
            <person name="Otis C."/>
            <person name="Turmel M."/>
        </authorList>
    </citation>
    <scope>NUCLEOTIDE SEQUENCE [LARGE SCALE GENOMIC DNA]</scope>
    <source>
        <strain evidence="10 11">RCC1871</strain>
    </source>
</reference>
<keyword evidence="4" id="KW-0378">Hydrolase</keyword>
<protein>
    <recommendedName>
        <fullName evidence="2">inorganic diphosphatase</fullName>
        <ecNumber evidence="2">3.6.1.1</ecNumber>
    </recommendedName>
    <alternativeName>
        <fullName evidence="6">Pyrophosphate phospho-hydrolase</fullName>
    </alternativeName>
</protein>
<dbReference type="SMART" id="SM01131">
    <property type="entry name" value="DHHA2"/>
    <property type="match status" value="1"/>
</dbReference>
<dbReference type="SUPFAM" id="SSF64182">
    <property type="entry name" value="DHH phosphoesterases"/>
    <property type="match status" value="1"/>
</dbReference>
<dbReference type="GO" id="GO:0005737">
    <property type="term" value="C:cytoplasm"/>
    <property type="evidence" value="ECO:0007669"/>
    <property type="project" value="InterPro"/>
</dbReference>
<dbReference type="GO" id="GO:0046872">
    <property type="term" value="F:metal ion binding"/>
    <property type="evidence" value="ECO:0007669"/>
    <property type="project" value="UniProtKB-KW"/>
</dbReference>
<evidence type="ECO:0000256" key="1">
    <source>
        <dbReference type="ARBA" id="ARBA00001936"/>
    </source>
</evidence>
<evidence type="ECO:0000256" key="4">
    <source>
        <dbReference type="ARBA" id="ARBA00022801"/>
    </source>
</evidence>
<keyword evidence="11" id="KW-1185">Reference proteome</keyword>
<accession>A0AAX4P036</accession>
<dbReference type="Pfam" id="PF02833">
    <property type="entry name" value="DHHA2"/>
    <property type="match status" value="1"/>
</dbReference>
<evidence type="ECO:0000256" key="2">
    <source>
        <dbReference type="ARBA" id="ARBA00012146"/>
    </source>
</evidence>
<feature type="region of interest" description="Disordered" evidence="8">
    <location>
        <begin position="15"/>
        <end position="57"/>
    </location>
</feature>
<evidence type="ECO:0000256" key="8">
    <source>
        <dbReference type="SAM" id="MobiDB-lite"/>
    </source>
</evidence>
<comment type="cofactor">
    <cofactor evidence="1">
        <name>Mn(2+)</name>
        <dbReference type="ChEBI" id="CHEBI:29035"/>
    </cofactor>
</comment>
<proteinExistence type="predicted"/>
<dbReference type="Gene3D" id="3.10.310.20">
    <property type="entry name" value="DHHA2 domain"/>
    <property type="match status" value="1"/>
</dbReference>
<feature type="domain" description="DHHA2" evidence="9">
    <location>
        <begin position="301"/>
        <end position="437"/>
    </location>
</feature>